<accession>A0AAJ5Z3L7</accession>
<dbReference type="InterPro" id="IPR001245">
    <property type="entry name" value="Ser-Thr/Tyr_kinase_cat_dom"/>
</dbReference>
<evidence type="ECO:0000256" key="3">
    <source>
        <dbReference type="ARBA" id="ARBA00007118"/>
    </source>
</evidence>
<keyword evidence="5" id="KW-0560">Oxidoreductase</keyword>
<evidence type="ECO:0000256" key="1">
    <source>
        <dbReference type="ARBA" id="ARBA00004123"/>
    </source>
</evidence>
<evidence type="ECO:0000256" key="5">
    <source>
        <dbReference type="ARBA" id="ARBA00023002"/>
    </source>
</evidence>
<dbReference type="EMBL" id="CP119919">
    <property type="protein sequence ID" value="WFD16368.1"/>
    <property type="molecule type" value="Genomic_DNA"/>
</dbReference>
<reference evidence="9 10" key="1">
    <citation type="submission" date="2023-03" db="EMBL/GenBank/DDBJ databases">
        <title>Mating type loci evolution in Malassezia.</title>
        <authorList>
            <person name="Coelho M.A."/>
        </authorList>
    </citation>
    <scope>NUCLEOTIDE SEQUENCE [LARGE SCALE GENOMIC DNA]</scope>
    <source>
        <strain evidence="9 10">CBS 13387</strain>
    </source>
</reference>
<dbReference type="InterPro" id="IPR000415">
    <property type="entry name" value="Nitroreductase-like"/>
</dbReference>
<dbReference type="Pfam" id="PF00881">
    <property type="entry name" value="Nitroreductase"/>
    <property type="match status" value="1"/>
</dbReference>
<name>A0AAJ5Z3L7_9BASI</name>
<dbReference type="EC" id="2.7.11.1" evidence="9"/>
<evidence type="ECO:0000256" key="7">
    <source>
        <dbReference type="SAM" id="MobiDB-lite"/>
    </source>
</evidence>
<evidence type="ECO:0000313" key="10">
    <source>
        <dbReference type="Proteomes" id="UP001217582"/>
    </source>
</evidence>
<dbReference type="GO" id="GO:0004674">
    <property type="term" value="F:protein serine/threonine kinase activity"/>
    <property type="evidence" value="ECO:0007669"/>
    <property type="project" value="UniProtKB-KW"/>
</dbReference>
<dbReference type="GO" id="GO:0005524">
    <property type="term" value="F:ATP binding"/>
    <property type="evidence" value="ECO:0007669"/>
    <property type="project" value="InterPro"/>
</dbReference>
<keyword evidence="9" id="KW-0418">Kinase</keyword>
<dbReference type="Pfam" id="PF07714">
    <property type="entry name" value="PK_Tyr_Ser-Thr"/>
    <property type="match status" value="1"/>
</dbReference>
<dbReference type="FunFam" id="3.40.109.10:FF:000001">
    <property type="entry name" value="Nitroreductase family"/>
    <property type="match status" value="1"/>
</dbReference>
<dbReference type="InterPro" id="IPR029479">
    <property type="entry name" value="Nitroreductase"/>
</dbReference>
<proteinExistence type="inferred from homology"/>
<sequence length="575" mass="65195">MSQKFTVSPLHDKSTPKHMQAPAPFSNKEEFAWFDSSDSELSSVPDESSSFPELDDTPTHIPAQHIPQSNQNLPEQLSHEPTSYPGLKPAKIKTPTPKASESAHNEVQALDLGRLDLLDYVISPEKLVRQERIGAGAFKDVYRGLYHVSRTRVLPVAICDLRDELTEMDIKELKFLRDLRHENIVQFIGIGIPTNLRLGPPCVIVSELCENGDLFDFIRNTPPPPDVNIFRILLQIARGLEYLHTHKPMIVHRDCKSTNVLINAQGIAKISDFGLARVKRSKYAMIRSLVGTVNWQAVELWSPKPQYNEKVDVWSAAMTFWEALQWHQTEKRYPFQGLNEHQIYMNVRQKHLSIRRRYGDDIVHLIDQILSRANTLTQQFMQVIRNRRTIYALSKKAILPDAQVVQLVQQAVREAPSSFNVQSSRVVILFGNQHDHYWGQIVPAALRQAAGEKAVESSKGKLEGFRAGTGTILFFEDSDLIKAQQQQFPMFASGFPTWSLHASGMAQIYTWAALEAEGYGANLQHYGNLTGETLKRVYNLPESYEIQSEMVFGHPEAPAGAKDYISDEERVVVYK</sequence>
<dbReference type="CDD" id="cd02140">
    <property type="entry name" value="Frm2-like"/>
    <property type="match status" value="1"/>
</dbReference>
<dbReference type="Gene3D" id="1.10.510.10">
    <property type="entry name" value="Transferase(Phosphotransferase) domain 1"/>
    <property type="match status" value="1"/>
</dbReference>
<keyword evidence="9" id="KW-0723">Serine/threonine-protein kinase</keyword>
<dbReference type="InterPro" id="IPR000719">
    <property type="entry name" value="Prot_kinase_dom"/>
</dbReference>
<dbReference type="GO" id="GO:0016491">
    <property type="term" value="F:oxidoreductase activity"/>
    <property type="evidence" value="ECO:0007669"/>
    <property type="project" value="UniProtKB-KW"/>
</dbReference>
<dbReference type="PROSITE" id="PS50011">
    <property type="entry name" value="PROTEIN_KINASE_DOM"/>
    <property type="match status" value="1"/>
</dbReference>
<dbReference type="SUPFAM" id="SSF56112">
    <property type="entry name" value="Protein kinase-like (PK-like)"/>
    <property type="match status" value="1"/>
</dbReference>
<dbReference type="InterPro" id="IPR033877">
    <property type="entry name" value="Frm2/Hbn1"/>
</dbReference>
<protein>
    <submittedName>
        <fullName evidence="9">Non-specific serine/threonine protein kinase</fullName>
        <ecNumber evidence="9">2.7.11.1</ecNumber>
    </submittedName>
</protein>
<dbReference type="PANTHER" id="PTHR43035:SF1">
    <property type="entry name" value="FATTY ACID REPRESSION MUTANT PROTEIN 2-RELATED"/>
    <property type="match status" value="1"/>
</dbReference>
<evidence type="ECO:0000313" key="9">
    <source>
        <dbReference type="EMBL" id="WFD16368.1"/>
    </source>
</evidence>
<feature type="compositionally biased region" description="Low complexity" evidence="7">
    <location>
        <begin position="34"/>
        <end position="52"/>
    </location>
</feature>
<dbReference type="Gene3D" id="3.30.200.20">
    <property type="entry name" value="Phosphorylase Kinase, domain 1"/>
    <property type="match status" value="1"/>
</dbReference>
<keyword evidence="9" id="KW-0808">Transferase</keyword>
<dbReference type="GO" id="GO:0005634">
    <property type="term" value="C:nucleus"/>
    <property type="evidence" value="ECO:0007669"/>
    <property type="project" value="UniProtKB-SubCell"/>
</dbReference>
<comment type="similarity">
    <text evidence="3">Belongs to the nitroreductase family.</text>
</comment>
<evidence type="ECO:0000256" key="6">
    <source>
        <dbReference type="ARBA" id="ARBA00023242"/>
    </source>
</evidence>
<dbReference type="AlphaFoldDB" id="A0AAJ5Z3L7"/>
<keyword evidence="6" id="KW-0539">Nucleus</keyword>
<evidence type="ECO:0000256" key="2">
    <source>
        <dbReference type="ARBA" id="ARBA00004496"/>
    </source>
</evidence>
<gene>
    <name evidence="9" type="ORF">MARU1_002404</name>
</gene>
<dbReference type="GO" id="GO:0034599">
    <property type="term" value="P:cellular response to oxidative stress"/>
    <property type="evidence" value="ECO:0007669"/>
    <property type="project" value="InterPro"/>
</dbReference>
<evidence type="ECO:0000259" key="8">
    <source>
        <dbReference type="PROSITE" id="PS50011"/>
    </source>
</evidence>
<comment type="subcellular location">
    <subcellularLocation>
        <location evidence="2">Cytoplasm</location>
    </subcellularLocation>
    <subcellularLocation>
        <location evidence="1">Nucleus</location>
    </subcellularLocation>
</comment>
<feature type="domain" description="Protein kinase" evidence="8">
    <location>
        <begin position="127"/>
        <end position="390"/>
    </location>
</feature>
<dbReference type="GO" id="GO:0005737">
    <property type="term" value="C:cytoplasm"/>
    <property type="evidence" value="ECO:0007669"/>
    <property type="project" value="UniProtKB-SubCell"/>
</dbReference>
<feature type="compositionally biased region" description="Polar residues" evidence="7">
    <location>
        <begin position="66"/>
        <end position="81"/>
    </location>
</feature>
<dbReference type="PANTHER" id="PTHR43035">
    <property type="entry name" value="FATTY ACID REPRESSION MUTANT PROTEIN 2-RELATED"/>
    <property type="match status" value="1"/>
</dbReference>
<keyword evidence="4" id="KW-0963">Cytoplasm</keyword>
<evidence type="ECO:0000256" key="4">
    <source>
        <dbReference type="ARBA" id="ARBA00022490"/>
    </source>
</evidence>
<keyword evidence="10" id="KW-1185">Reference proteome</keyword>
<organism evidence="9 10">
    <name type="scientific">Malassezia arunalokei</name>
    <dbReference type="NCBI Taxonomy" id="1514897"/>
    <lineage>
        <taxon>Eukaryota</taxon>
        <taxon>Fungi</taxon>
        <taxon>Dikarya</taxon>
        <taxon>Basidiomycota</taxon>
        <taxon>Ustilaginomycotina</taxon>
        <taxon>Malasseziomycetes</taxon>
        <taxon>Malasseziales</taxon>
        <taxon>Malasseziaceae</taxon>
        <taxon>Malassezia</taxon>
    </lineage>
</organism>
<dbReference type="Proteomes" id="UP001217582">
    <property type="component" value="Chromosome 4"/>
</dbReference>
<dbReference type="Gene3D" id="3.40.109.10">
    <property type="entry name" value="NADH Oxidase"/>
    <property type="match status" value="1"/>
</dbReference>
<feature type="region of interest" description="Disordered" evidence="7">
    <location>
        <begin position="1"/>
        <end position="86"/>
    </location>
</feature>
<dbReference type="SUPFAM" id="SSF55469">
    <property type="entry name" value="FMN-dependent nitroreductase-like"/>
    <property type="match status" value="1"/>
</dbReference>
<dbReference type="InterPro" id="IPR011009">
    <property type="entry name" value="Kinase-like_dom_sf"/>
</dbReference>